<evidence type="ECO:0000259" key="5">
    <source>
        <dbReference type="PROSITE" id="PS50930"/>
    </source>
</evidence>
<dbReference type="SMART" id="SM00448">
    <property type="entry name" value="REC"/>
    <property type="match status" value="1"/>
</dbReference>
<keyword evidence="1" id="KW-0902">Two-component regulatory system</keyword>
<evidence type="ECO:0000256" key="3">
    <source>
        <dbReference type="PROSITE-ProRule" id="PRU00169"/>
    </source>
</evidence>
<dbReference type="InterPro" id="IPR039420">
    <property type="entry name" value="WalR-like"/>
</dbReference>
<evidence type="ECO:0000313" key="6">
    <source>
        <dbReference type="EMBL" id="MCO1336985.1"/>
    </source>
</evidence>
<dbReference type="GO" id="GO:0000156">
    <property type="term" value="F:phosphorelay response regulator activity"/>
    <property type="evidence" value="ECO:0007669"/>
    <property type="project" value="TreeGrafter"/>
</dbReference>
<dbReference type="PANTHER" id="PTHR48111">
    <property type="entry name" value="REGULATOR OF RPOS"/>
    <property type="match status" value="1"/>
</dbReference>
<keyword evidence="3" id="KW-0597">Phosphoprotein</keyword>
<protein>
    <submittedName>
        <fullName evidence="6">LytTR family DNA-binding domain-containing protein</fullName>
    </submittedName>
</protein>
<dbReference type="SMART" id="SM00850">
    <property type="entry name" value="LytTR"/>
    <property type="match status" value="1"/>
</dbReference>
<dbReference type="PANTHER" id="PTHR48111:SF69">
    <property type="entry name" value="RESPONSE REGULATOR RECEIVER"/>
    <property type="match status" value="1"/>
</dbReference>
<dbReference type="Gene3D" id="2.40.50.1020">
    <property type="entry name" value="LytTr DNA-binding domain"/>
    <property type="match status" value="1"/>
</dbReference>
<organism evidence="6 7">
    <name type="scientific">Microbulbifer okhotskensis</name>
    <dbReference type="NCBI Taxonomy" id="2926617"/>
    <lineage>
        <taxon>Bacteria</taxon>
        <taxon>Pseudomonadati</taxon>
        <taxon>Pseudomonadota</taxon>
        <taxon>Gammaproteobacteria</taxon>
        <taxon>Cellvibrionales</taxon>
        <taxon>Microbulbiferaceae</taxon>
        <taxon>Microbulbifer</taxon>
    </lineage>
</organism>
<sequence>MRALIADDEPLLRHHLDQMLADVFPELEIVSKAANGEEALALCQQLEPDVVFLDIRMPGLDGLAVTEALSQFEMQPIVVFITAYDEYAVAAFEHEAADYLLKPIDDKRLEKACDRIRQRFNEREGASPSAGPDIESILKQLSGNKPEYLRWIRASKGEDVHLISCDEVSTFVAEDKYTTVYSSQGQHIIRTPLKELMAQLEPDSFWQIHRSTIVCVKRIKKVSRGLTGGVSVLMDDERQYSVSRRAAALFKSM</sequence>
<dbReference type="Gene3D" id="3.40.50.2300">
    <property type="match status" value="1"/>
</dbReference>
<comment type="caution">
    <text evidence="6">The sequence shown here is derived from an EMBL/GenBank/DDBJ whole genome shotgun (WGS) entry which is preliminary data.</text>
</comment>
<dbReference type="RefSeq" id="WP_252473116.1">
    <property type="nucleotide sequence ID" value="NZ_JALBWM010000267.1"/>
</dbReference>
<proteinExistence type="predicted"/>
<evidence type="ECO:0000256" key="1">
    <source>
        <dbReference type="ARBA" id="ARBA00023012"/>
    </source>
</evidence>
<dbReference type="CDD" id="cd17532">
    <property type="entry name" value="REC_LytTR_AlgR-like"/>
    <property type="match status" value="1"/>
</dbReference>
<keyword evidence="2 6" id="KW-0238">DNA-binding</keyword>
<dbReference type="EMBL" id="JALBWM010000267">
    <property type="protein sequence ID" value="MCO1336985.1"/>
    <property type="molecule type" value="Genomic_DNA"/>
</dbReference>
<accession>A0A9X2ESI4</accession>
<dbReference type="Proteomes" id="UP001139028">
    <property type="component" value="Unassembled WGS sequence"/>
</dbReference>
<evidence type="ECO:0000259" key="4">
    <source>
        <dbReference type="PROSITE" id="PS50110"/>
    </source>
</evidence>
<dbReference type="InterPro" id="IPR007492">
    <property type="entry name" value="LytTR_DNA-bd_dom"/>
</dbReference>
<dbReference type="Pfam" id="PF04397">
    <property type="entry name" value="LytTR"/>
    <property type="match status" value="1"/>
</dbReference>
<dbReference type="AlphaFoldDB" id="A0A9X2ESI4"/>
<name>A0A9X2ESI4_9GAMM</name>
<dbReference type="InterPro" id="IPR011006">
    <property type="entry name" value="CheY-like_superfamily"/>
</dbReference>
<evidence type="ECO:0000313" key="7">
    <source>
        <dbReference type="Proteomes" id="UP001139028"/>
    </source>
</evidence>
<dbReference type="GO" id="GO:0032993">
    <property type="term" value="C:protein-DNA complex"/>
    <property type="evidence" value="ECO:0007669"/>
    <property type="project" value="TreeGrafter"/>
</dbReference>
<dbReference type="GO" id="GO:0006355">
    <property type="term" value="P:regulation of DNA-templated transcription"/>
    <property type="evidence" value="ECO:0007669"/>
    <property type="project" value="TreeGrafter"/>
</dbReference>
<gene>
    <name evidence="6" type="ORF">MO867_21915</name>
</gene>
<keyword evidence="7" id="KW-1185">Reference proteome</keyword>
<feature type="domain" description="HTH LytTR-type" evidence="5">
    <location>
        <begin position="152"/>
        <end position="253"/>
    </location>
</feature>
<dbReference type="PROSITE" id="PS50110">
    <property type="entry name" value="RESPONSE_REGULATORY"/>
    <property type="match status" value="1"/>
</dbReference>
<evidence type="ECO:0000256" key="2">
    <source>
        <dbReference type="ARBA" id="ARBA00023125"/>
    </source>
</evidence>
<dbReference type="InterPro" id="IPR001789">
    <property type="entry name" value="Sig_transdc_resp-reg_receiver"/>
</dbReference>
<dbReference type="Pfam" id="PF00072">
    <property type="entry name" value="Response_reg"/>
    <property type="match status" value="1"/>
</dbReference>
<dbReference type="GO" id="GO:0005829">
    <property type="term" value="C:cytosol"/>
    <property type="evidence" value="ECO:0007669"/>
    <property type="project" value="TreeGrafter"/>
</dbReference>
<feature type="domain" description="Response regulatory" evidence="4">
    <location>
        <begin position="2"/>
        <end position="117"/>
    </location>
</feature>
<feature type="modified residue" description="4-aspartylphosphate" evidence="3">
    <location>
        <position position="54"/>
    </location>
</feature>
<reference evidence="6" key="1">
    <citation type="journal article" date="2022" name="Arch. Microbiol.">
        <title>Microbulbifer okhotskensis sp. nov., isolated from a deep bottom sediment of the Okhotsk Sea.</title>
        <authorList>
            <person name="Romanenko L."/>
            <person name="Kurilenko V."/>
            <person name="Otstavnykh N."/>
            <person name="Velansky P."/>
            <person name="Isaeva M."/>
            <person name="Mikhailov V."/>
        </authorList>
    </citation>
    <scope>NUCLEOTIDE SEQUENCE</scope>
    <source>
        <strain evidence="6">OS29</strain>
    </source>
</reference>
<dbReference type="PROSITE" id="PS50930">
    <property type="entry name" value="HTH_LYTTR"/>
    <property type="match status" value="1"/>
</dbReference>
<dbReference type="GO" id="GO:0000976">
    <property type="term" value="F:transcription cis-regulatory region binding"/>
    <property type="evidence" value="ECO:0007669"/>
    <property type="project" value="TreeGrafter"/>
</dbReference>
<dbReference type="SUPFAM" id="SSF52172">
    <property type="entry name" value="CheY-like"/>
    <property type="match status" value="1"/>
</dbReference>